<evidence type="ECO:0000256" key="2">
    <source>
        <dbReference type="ARBA" id="ARBA00023002"/>
    </source>
</evidence>
<dbReference type="CDD" id="cd07036">
    <property type="entry name" value="TPP_PYR_E1-PDHc-beta_like"/>
    <property type="match status" value="1"/>
</dbReference>
<reference evidence="5" key="1">
    <citation type="submission" date="2018-05" db="EMBL/GenBank/DDBJ databases">
        <authorList>
            <person name="Lanie J.A."/>
            <person name="Ng W.-L."/>
            <person name="Kazmierczak K.M."/>
            <person name="Andrzejewski T.M."/>
            <person name="Davidsen T.M."/>
            <person name="Wayne K.J."/>
            <person name="Tettelin H."/>
            <person name="Glass J.I."/>
            <person name="Rusch D."/>
            <person name="Podicherti R."/>
            <person name="Tsui H.-C.T."/>
            <person name="Winkler M.E."/>
        </authorList>
    </citation>
    <scope>NUCLEOTIDE SEQUENCE</scope>
</reference>
<dbReference type="InterPro" id="IPR033248">
    <property type="entry name" value="Transketolase_C"/>
</dbReference>
<dbReference type="InterPro" id="IPR029061">
    <property type="entry name" value="THDP-binding"/>
</dbReference>
<dbReference type="PANTHER" id="PTHR43257">
    <property type="entry name" value="PYRUVATE DEHYDROGENASE E1 COMPONENT BETA SUBUNIT"/>
    <property type="match status" value="1"/>
</dbReference>
<dbReference type="SUPFAM" id="SSF52922">
    <property type="entry name" value="TK C-terminal domain-like"/>
    <property type="match status" value="1"/>
</dbReference>
<organism evidence="5">
    <name type="scientific">marine metagenome</name>
    <dbReference type="NCBI Taxonomy" id="408172"/>
    <lineage>
        <taxon>unclassified sequences</taxon>
        <taxon>metagenomes</taxon>
        <taxon>ecological metagenomes</taxon>
    </lineage>
</organism>
<evidence type="ECO:0000256" key="1">
    <source>
        <dbReference type="ARBA" id="ARBA00001964"/>
    </source>
</evidence>
<name>A0A381PMM9_9ZZZZ</name>
<dbReference type="SUPFAM" id="SSF52518">
    <property type="entry name" value="Thiamin diphosphate-binding fold (THDP-binding)"/>
    <property type="match status" value="1"/>
</dbReference>
<dbReference type="GO" id="GO:0016491">
    <property type="term" value="F:oxidoreductase activity"/>
    <property type="evidence" value="ECO:0007669"/>
    <property type="project" value="UniProtKB-KW"/>
</dbReference>
<dbReference type="NCBIfam" id="NF006667">
    <property type="entry name" value="PRK09212.1"/>
    <property type="match status" value="1"/>
</dbReference>
<dbReference type="InterPro" id="IPR009014">
    <property type="entry name" value="Transketo_C/PFOR_II"/>
</dbReference>
<dbReference type="FunFam" id="3.40.50.970:FF:000001">
    <property type="entry name" value="Pyruvate dehydrogenase E1 beta subunit"/>
    <property type="match status" value="1"/>
</dbReference>
<evidence type="ECO:0000259" key="4">
    <source>
        <dbReference type="SMART" id="SM00861"/>
    </source>
</evidence>
<dbReference type="Pfam" id="PF02779">
    <property type="entry name" value="Transket_pyr"/>
    <property type="match status" value="1"/>
</dbReference>
<dbReference type="Gene3D" id="3.40.50.920">
    <property type="match status" value="1"/>
</dbReference>
<sequence>MTDAGRELTYLAAFNEGMRQLMAEDPDVFVAGEDVGVQGGVFGSFAGLLEEFGERRMVDTPISEQAIVGLGTGAAVCGLRPVVDLMFMDFVMIAMDQIANQAAKLKYMFGGRASLPLTITTNAGAGLSAGAQHSQSLEAMLCHVPGLKVVAPSNPRDLKGLLIACVREDNPTVLIKHKKMFGVSGPVPQEMYEVPIGVATTVRSGTDLTVVAYSRMVVESLKAAELLAPEGIECEVIDLRTVQPLDIETVISSARRTNRVVVVHEAVRFGGLGGEIAAQVQEYAFDYLDGPVTRVAAPFSPVPFSPVLESRYIPDAARIAEGIRDCLGLQPANG</sequence>
<protein>
    <recommendedName>
        <fullName evidence="4">Transketolase-like pyrimidine-binding domain-containing protein</fullName>
    </recommendedName>
</protein>
<dbReference type="Pfam" id="PF02780">
    <property type="entry name" value="Transketolase_C"/>
    <property type="match status" value="1"/>
</dbReference>
<dbReference type="InterPro" id="IPR005475">
    <property type="entry name" value="Transketolase-like_Pyr-bd"/>
</dbReference>
<evidence type="ECO:0000313" key="5">
    <source>
        <dbReference type="EMBL" id="SUZ67738.1"/>
    </source>
</evidence>
<dbReference type="EMBL" id="UINC01001019">
    <property type="protein sequence ID" value="SUZ67738.1"/>
    <property type="molecule type" value="Genomic_DNA"/>
</dbReference>
<comment type="cofactor">
    <cofactor evidence="1">
        <name>thiamine diphosphate</name>
        <dbReference type="ChEBI" id="CHEBI:58937"/>
    </cofactor>
</comment>
<dbReference type="AlphaFoldDB" id="A0A381PMM9"/>
<dbReference type="FunFam" id="3.40.50.920:FF:000001">
    <property type="entry name" value="Pyruvate dehydrogenase E1 beta subunit"/>
    <property type="match status" value="1"/>
</dbReference>
<keyword evidence="2" id="KW-0560">Oxidoreductase</keyword>
<keyword evidence="3" id="KW-0786">Thiamine pyrophosphate</keyword>
<feature type="domain" description="Transketolase-like pyrimidine-binding" evidence="4">
    <location>
        <begin position="8"/>
        <end position="183"/>
    </location>
</feature>
<dbReference type="Gene3D" id="3.40.50.970">
    <property type="match status" value="1"/>
</dbReference>
<proteinExistence type="predicted"/>
<gene>
    <name evidence="5" type="ORF">METZ01_LOCUS20592</name>
</gene>
<dbReference type="PANTHER" id="PTHR43257:SF2">
    <property type="entry name" value="PYRUVATE DEHYDROGENASE E1 COMPONENT SUBUNIT BETA"/>
    <property type="match status" value="1"/>
</dbReference>
<accession>A0A381PMM9</accession>
<evidence type="ECO:0000256" key="3">
    <source>
        <dbReference type="ARBA" id="ARBA00023052"/>
    </source>
</evidence>
<dbReference type="SMART" id="SM00861">
    <property type="entry name" value="Transket_pyr"/>
    <property type="match status" value="1"/>
</dbReference>